<feature type="DNA-binding region" description="H-T-H motif" evidence="4">
    <location>
        <begin position="44"/>
        <end position="63"/>
    </location>
</feature>
<keyword evidence="7" id="KW-1185">Reference proteome</keyword>
<reference evidence="7" key="1">
    <citation type="submission" date="2018-02" db="EMBL/GenBank/DDBJ databases">
        <authorList>
            <person name="Moore K."/>
            <person name="Momper L."/>
        </authorList>
    </citation>
    <scope>NUCLEOTIDE SEQUENCE [LARGE SCALE GENOMIC DNA]</scope>
    <source>
        <strain evidence="7">ULC18</strain>
    </source>
</reference>
<keyword evidence="3" id="KW-0804">Transcription</keyword>
<evidence type="ECO:0000256" key="1">
    <source>
        <dbReference type="ARBA" id="ARBA00023015"/>
    </source>
</evidence>
<name>A0A2T1DY64_9CYAN</name>
<reference evidence="6 7" key="2">
    <citation type="submission" date="2018-03" db="EMBL/GenBank/DDBJ databases">
        <title>The ancient ancestry and fast evolution of plastids.</title>
        <authorList>
            <person name="Moore K.R."/>
            <person name="Magnabosco C."/>
            <person name="Momper L."/>
            <person name="Gold D.A."/>
            <person name="Bosak T."/>
            <person name="Fournier G.P."/>
        </authorList>
    </citation>
    <scope>NUCLEOTIDE SEQUENCE [LARGE SCALE GENOMIC DNA]</scope>
    <source>
        <strain evidence="6 7">ULC18</strain>
    </source>
</reference>
<dbReference type="AlphaFoldDB" id="A0A2T1DY64"/>
<evidence type="ECO:0000256" key="2">
    <source>
        <dbReference type="ARBA" id="ARBA00023125"/>
    </source>
</evidence>
<gene>
    <name evidence="6" type="ORF">C7B82_23925</name>
</gene>
<dbReference type="InterPro" id="IPR050109">
    <property type="entry name" value="HTH-type_TetR-like_transc_reg"/>
</dbReference>
<evidence type="ECO:0000256" key="3">
    <source>
        <dbReference type="ARBA" id="ARBA00023163"/>
    </source>
</evidence>
<organism evidence="6 7">
    <name type="scientific">Stenomitos frigidus ULC18</name>
    <dbReference type="NCBI Taxonomy" id="2107698"/>
    <lineage>
        <taxon>Bacteria</taxon>
        <taxon>Bacillati</taxon>
        <taxon>Cyanobacteriota</taxon>
        <taxon>Cyanophyceae</taxon>
        <taxon>Leptolyngbyales</taxon>
        <taxon>Leptolyngbyaceae</taxon>
        <taxon>Stenomitos</taxon>
    </lineage>
</organism>
<dbReference type="PANTHER" id="PTHR30055">
    <property type="entry name" value="HTH-TYPE TRANSCRIPTIONAL REGULATOR RUTR"/>
    <property type="match status" value="1"/>
</dbReference>
<evidence type="ECO:0000313" key="7">
    <source>
        <dbReference type="Proteomes" id="UP000239576"/>
    </source>
</evidence>
<comment type="caution">
    <text evidence="6">The sequence shown here is derived from an EMBL/GenBank/DDBJ whole genome shotgun (WGS) entry which is preliminary data.</text>
</comment>
<dbReference type="RefSeq" id="WP_106259206.1">
    <property type="nucleotide sequence ID" value="NZ_CAWNSW010000164.1"/>
</dbReference>
<dbReference type="SUPFAM" id="SSF48498">
    <property type="entry name" value="Tetracyclin repressor-like, C-terminal domain"/>
    <property type="match status" value="1"/>
</dbReference>
<accession>A0A2T1DY64</accession>
<dbReference type="Proteomes" id="UP000239576">
    <property type="component" value="Unassembled WGS sequence"/>
</dbReference>
<evidence type="ECO:0000256" key="4">
    <source>
        <dbReference type="PROSITE-ProRule" id="PRU00335"/>
    </source>
</evidence>
<dbReference type="Pfam" id="PF00440">
    <property type="entry name" value="TetR_N"/>
    <property type="match status" value="1"/>
</dbReference>
<dbReference type="Gene3D" id="1.10.357.10">
    <property type="entry name" value="Tetracycline Repressor, domain 2"/>
    <property type="match status" value="1"/>
</dbReference>
<dbReference type="PROSITE" id="PS50977">
    <property type="entry name" value="HTH_TETR_2"/>
    <property type="match status" value="1"/>
</dbReference>
<feature type="domain" description="HTH tetR-type" evidence="5">
    <location>
        <begin position="21"/>
        <end position="81"/>
    </location>
</feature>
<protein>
    <submittedName>
        <fullName evidence="6">TetR family transcriptional regulator</fullName>
    </submittedName>
</protein>
<dbReference type="SUPFAM" id="SSF46689">
    <property type="entry name" value="Homeodomain-like"/>
    <property type="match status" value="1"/>
</dbReference>
<dbReference type="InterPro" id="IPR001647">
    <property type="entry name" value="HTH_TetR"/>
</dbReference>
<dbReference type="EMBL" id="PVWK01000126">
    <property type="protein sequence ID" value="PSB25381.1"/>
    <property type="molecule type" value="Genomic_DNA"/>
</dbReference>
<dbReference type="OrthoDB" id="9780939at2"/>
<dbReference type="InterPro" id="IPR009057">
    <property type="entry name" value="Homeodomain-like_sf"/>
</dbReference>
<sequence>MFNVEDKNSLPNLNRRERKRHEMADKLACAAFSLFERDGFESVTMEQIATAADVSRGTLYNYFPIKEALLDHYFRLEFRSGVEELLTVVTQLPTLEATLLGLFDVFADWAAGRRRYLPLSIAYGINRRLLDGSVSSRDELHGLFTNILAAAGCRGELAVDADVMQLADYLQHLYLAAILRWLPTDERSPKSQLHLMVKFFVSAAIPQKNRM</sequence>
<dbReference type="InterPro" id="IPR036271">
    <property type="entry name" value="Tet_transcr_reg_TetR-rel_C_sf"/>
</dbReference>
<evidence type="ECO:0000259" key="5">
    <source>
        <dbReference type="PROSITE" id="PS50977"/>
    </source>
</evidence>
<keyword evidence="2 4" id="KW-0238">DNA-binding</keyword>
<dbReference type="PRINTS" id="PR00455">
    <property type="entry name" value="HTHTETR"/>
</dbReference>
<proteinExistence type="predicted"/>
<dbReference type="GO" id="GO:0000976">
    <property type="term" value="F:transcription cis-regulatory region binding"/>
    <property type="evidence" value="ECO:0007669"/>
    <property type="project" value="TreeGrafter"/>
</dbReference>
<evidence type="ECO:0000313" key="6">
    <source>
        <dbReference type="EMBL" id="PSB25381.1"/>
    </source>
</evidence>
<keyword evidence="1" id="KW-0805">Transcription regulation</keyword>
<dbReference type="GO" id="GO:0003700">
    <property type="term" value="F:DNA-binding transcription factor activity"/>
    <property type="evidence" value="ECO:0007669"/>
    <property type="project" value="TreeGrafter"/>
</dbReference>
<dbReference type="PANTHER" id="PTHR30055:SF234">
    <property type="entry name" value="HTH-TYPE TRANSCRIPTIONAL REGULATOR BETI"/>
    <property type="match status" value="1"/>
</dbReference>